<keyword evidence="2" id="KW-0479">Metal-binding</keyword>
<dbReference type="GO" id="GO:0051537">
    <property type="term" value="F:2 iron, 2 sulfur cluster binding"/>
    <property type="evidence" value="ECO:0007669"/>
    <property type="project" value="UniProtKB-KW"/>
</dbReference>
<feature type="domain" description="Iron-binding zinc finger CDGSH type" evidence="5">
    <location>
        <begin position="27"/>
        <end position="63"/>
    </location>
</feature>
<reference evidence="6 7" key="1">
    <citation type="journal article" date="2012" name="Stand. Genomic Sci.">
        <title>Complete genome sequence of the aerobic, heterotroph Marinithermus hydrothermalis type strain (T1(T)) from a deep-sea hydrothermal vent chimney.</title>
        <authorList>
            <person name="Copeland A."/>
            <person name="Gu W."/>
            <person name="Yasawong M."/>
            <person name="Lapidus A."/>
            <person name="Lucas S."/>
            <person name="Deshpande S."/>
            <person name="Pagani I."/>
            <person name="Tapia R."/>
            <person name="Cheng J.F."/>
            <person name="Goodwin L.A."/>
            <person name="Pitluck S."/>
            <person name="Liolios K."/>
            <person name="Ivanova N."/>
            <person name="Mavromatis K."/>
            <person name="Mikhailova N."/>
            <person name="Pati A."/>
            <person name="Chen A."/>
            <person name="Palaniappan K."/>
            <person name="Land M."/>
            <person name="Pan C."/>
            <person name="Brambilla E.M."/>
            <person name="Rohde M."/>
            <person name="Tindall B.J."/>
            <person name="Sikorski J."/>
            <person name="Goker M."/>
            <person name="Detter J.C."/>
            <person name="Bristow J."/>
            <person name="Eisen J.A."/>
            <person name="Markowitz V."/>
            <person name="Hugenholtz P."/>
            <person name="Kyrpides N.C."/>
            <person name="Klenk H.P."/>
            <person name="Woyke T."/>
        </authorList>
    </citation>
    <scope>NUCLEOTIDE SEQUENCE [LARGE SCALE GENOMIC DNA]</scope>
    <source>
        <strain evidence="7">DSM 14884 / JCM 11576 / T1</strain>
    </source>
</reference>
<evidence type="ECO:0000313" key="6">
    <source>
        <dbReference type="EMBL" id="AEB12697.1"/>
    </source>
</evidence>
<dbReference type="HOGENOM" id="CLU_173940_2_2_0"/>
<dbReference type="Pfam" id="PF09360">
    <property type="entry name" value="zf-CDGSH"/>
    <property type="match status" value="1"/>
</dbReference>
<evidence type="ECO:0000259" key="5">
    <source>
        <dbReference type="SMART" id="SM00704"/>
    </source>
</evidence>
<dbReference type="Gene3D" id="3.40.5.90">
    <property type="entry name" value="CDGSH iron-sulfur domain, mitoNEET-type"/>
    <property type="match status" value="1"/>
</dbReference>
<dbReference type="InterPro" id="IPR018967">
    <property type="entry name" value="FeS-contain_CDGSH-typ"/>
</dbReference>
<dbReference type="KEGG" id="mhd:Marky_1967"/>
<dbReference type="SMART" id="SM00704">
    <property type="entry name" value="ZnF_CDGSH"/>
    <property type="match status" value="1"/>
</dbReference>
<evidence type="ECO:0000256" key="4">
    <source>
        <dbReference type="ARBA" id="ARBA00023014"/>
    </source>
</evidence>
<protein>
    <submittedName>
        <fullName evidence="6">Iron sulfur domain-containing, CDGSH-type</fullName>
    </submittedName>
</protein>
<evidence type="ECO:0000256" key="2">
    <source>
        <dbReference type="ARBA" id="ARBA00022723"/>
    </source>
</evidence>
<keyword evidence="1" id="KW-0001">2Fe-2S</keyword>
<name>F2NMV8_MARHT</name>
<dbReference type="GO" id="GO:0005737">
    <property type="term" value="C:cytoplasm"/>
    <property type="evidence" value="ECO:0007669"/>
    <property type="project" value="UniProtKB-ARBA"/>
</dbReference>
<dbReference type="Proteomes" id="UP000007030">
    <property type="component" value="Chromosome"/>
</dbReference>
<accession>F2NMV8</accession>
<keyword evidence="3" id="KW-0408">Iron</keyword>
<dbReference type="InterPro" id="IPR042216">
    <property type="entry name" value="MitoNEET_CISD"/>
</dbReference>
<evidence type="ECO:0000313" key="7">
    <source>
        <dbReference type="Proteomes" id="UP000007030"/>
    </source>
</evidence>
<evidence type="ECO:0000256" key="1">
    <source>
        <dbReference type="ARBA" id="ARBA00022714"/>
    </source>
</evidence>
<dbReference type="EMBL" id="CP002630">
    <property type="protein sequence ID" value="AEB12697.1"/>
    <property type="molecule type" value="Genomic_DNA"/>
</dbReference>
<proteinExistence type="predicted"/>
<dbReference type="GO" id="GO:0046872">
    <property type="term" value="F:metal ion binding"/>
    <property type="evidence" value="ECO:0007669"/>
    <property type="project" value="UniProtKB-KW"/>
</dbReference>
<sequence length="78" mass="8490">MGYGMKIVALKNGPFVLETGGRYVIQKDGKEEVVEKPRVSLCRCGASKNQPFCDGEHKKIGFEAPAAELEVGPVPVER</sequence>
<evidence type="ECO:0000256" key="3">
    <source>
        <dbReference type="ARBA" id="ARBA00023004"/>
    </source>
</evidence>
<dbReference type="AlphaFoldDB" id="F2NMV8"/>
<organism evidence="6 7">
    <name type="scientific">Marinithermus hydrothermalis (strain DSM 14884 / JCM 11576 / T1)</name>
    <dbReference type="NCBI Taxonomy" id="869210"/>
    <lineage>
        <taxon>Bacteria</taxon>
        <taxon>Thermotogati</taxon>
        <taxon>Deinococcota</taxon>
        <taxon>Deinococci</taxon>
        <taxon>Thermales</taxon>
        <taxon>Thermaceae</taxon>
        <taxon>Marinithermus</taxon>
    </lineage>
</organism>
<keyword evidence="4" id="KW-0411">Iron-sulfur</keyword>
<dbReference type="eggNOG" id="COG3369">
    <property type="taxonomic scope" value="Bacteria"/>
</dbReference>
<dbReference type="STRING" id="869210.Marky_1967"/>
<gene>
    <name evidence="6" type="ordered locus">Marky_1967</name>
</gene>
<keyword evidence="7" id="KW-1185">Reference proteome</keyword>